<evidence type="ECO:0000313" key="3">
    <source>
        <dbReference type="Proteomes" id="UP000187506"/>
    </source>
</evidence>
<name>A0AAC9LLE4_9FLAO</name>
<dbReference type="RefSeq" id="WP_076731566.1">
    <property type="nucleotide sequence ID" value="NZ_CP019352.1"/>
</dbReference>
<gene>
    <name evidence="2" type="ORF">BWR22_00905</name>
</gene>
<evidence type="ECO:0000313" key="2">
    <source>
        <dbReference type="EMBL" id="APX98921.1"/>
    </source>
</evidence>
<evidence type="ECO:0000256" key="1">
    <source>
        <dbReference type="SAM" id="SignalP"/>
    </source>
</evidence>
<feature type="chain" id="PRO_5042211379" description="SPOR domain-containing protein" evidence="1">
    <location>
        <begin position="21"/>
        <end position="617"/>
    </location>
</feature>
<feature type="signal peptide" evidence="1">
    <location>
        <begin position="1"/>
        <end position="20"/>
    </location>
</feature>
<dbReference type="AlphaFoldDB" id="A0AAC9LLE4"/>
<keyword evidence="1" id="KW-0732">Signal</keyword>
<dbReference type="EMBL" id="CP019352">
    <property type="protein sequence ID" value="APX98921.1"/>
    <property type="molecule type" value="Genomic_DNA"/>
</dbReference>
<accession>A0AAC9LLE4</accession>
<dbReference type="KEGG" id="lvn:BWR22_00905"/>
<dbReference type="Proteomes" id="UP000187506">
    <property type="component" value="Chromosome"/>
</dbReference>
<sequence>MKNCITISFIVFTFCGFLYAQEAVPFKVQNEFFIYGDAAVIGNNILSKDAKKPFNDTSLTNDDINMVFVDIDNDSSTFSSSSASLKLPKNHSKIVYAALYWSATYSYEEGYRKESAGQFIFQGKRVNNRENIHKIKFKTPSGDYKNINGKVLFDGAKNTSFRLNSPYVCMADVTKLLQKNDIVNGEYTIANVMATKGFVSGGSAAGWLLYVIYEAPTKNPKYITTYNGFAHVNNQPLKLKFNNFKALEKGEIQTSLTFAALEGDSALKEDECILINPISKRLSLLSTENRPRNNFFNSKITYSNTAFNERYPKSENTLGFDIVSMDVPNESQPLIDNTTTEIEMAFNTNSDRFYMFFTAFQTEISKTFYEENKGNTVIEITDVEKPKKIVSEKPKKEKITKKKQLKKEIKNTEIAKLTVPQEKQKVNKTNQDIFTPEKQLPSPEAYKTKTIEKEKPLPVWLQKKQTENNVTITQTDIYQPNITLQKPVYSNTSLVMNRENYEKLLTVEDYVYETQKFKRILNQEPNIIAGVEKGYYIIAGLLYDLDYAINYQKELQEKGVNSKIFKDISKGHYYVYLFNSENFYDVFMLRKAFIKSEFLEQVWILNINIEKQVIKKL</sequence>
<protein>
    <recommendedName>
        <fullName evidence="4">SPOR domain-containing protein</fullName>
    </recommendedName>
</protein>
<keyword evidence="3" id="KW-1185">Reference proteome</keyword>
<proteinExistence type="predicted"/>
<reference evidence="2 3" key="1">
    <citation type="submission" date="2017-01" db="EMBL/GenBank/DDBJ databases">
        <title>Complete genome of Lacinutrix venerupis DOK2-8 isolated from seawater in Dokdo.</title>
        <authorList>
            <person name="Chi W.-J."/>
            <person name="Kim J.H."/>
        </authorList>
    </citation>
    <scope>NUCLEOTIDE SEQUENCE [LARGE SCALE GENOMIC DNA]</scope>
    <source>
        <strain evidence="2 3">DOK2-8</strain>
    </source>
</reference>
<evidence type="ECO:0008006" key="4">
    <source>
        <dbReference type="Google" id="ProtNLM"/>
    </source>
</evidence>
<organism evidence="2 3">
    <name type="scientific">Lacinutrix venerupis</name>
    <dbReference type="NCBI Taxonomy" id="1486034"/>
    <lineage>
        <taxon>Bacteria</taxon>
        <taxon>Pseudomonadati</taxon>
        <taxon>Bacteroidota</taxon>
        <taxon>Flavobacteriia</taxon>
        <taxon>Flavobacteriales</taxon>
        <taxon>Flavobacteriaceae</taxon>
        <taxon>Lacinutrix</taxon>
    </lineage>
</organism>